<protein>
    <submittedName>
        <fullName evidence="6">LysR family transcriptional regulator</fullName>
    </submittedName>
</protein>
<dbReference type="InterPro" id="IPR036388">
    <property type="entry name" value="WH-like_DNA-bd_sf"/>
</dbReference>
<evidence type="ECO:0000256" key="4">
    <source>
        <dbReference type="ARBA" id="ARBA00023163"/>
    </source>
</evidence>
<keyword evidence="2" id="KW-0805">Transcription regulation</keyword>
<keyword evidence="3" id="KW-0238">DNA-binding</keyword>
<dbReference type="InterPro" id="IPR005119">
    <property type="entry name" value="LysR_subst-bd"/>
</dbReference>
<evidence type="ECO:0000259" key="5">
    <source>
        <dbReference type="PROSITE" id="PS50931"/>
    </source>
</evidence>
<keyword evidence="7" id="KW-1185">Reference proteome</keyword>
<dbReference type="SUPFAM" id="SSF53850">
    <property type="entry name" value="Periplasmic binding protein-like II"/>
    <property type="match status" value="1"/>
</dbReference>
<evidence type="ECO:0000313" key="6">
    <source>
        <dbReference type="EMBL" id="RDI96828.1"/>
    </source>
</evidence>
<gene>
    <name evidence="6" type="ORF">DVT68_19945</name>
</gene>
<dbReference type="GO" id="GO:0003700">
    <property type="term" value="F:DNA-binding transcription factor activity"/>
    <property type="evidence" value="ECO:0007669"/>
    <property type="project" value="InterPro"/>
</dbReference>
<dbReference type="InterPro" id="IPR000847">
    <property type="entry name" value="LysR_HTH_N"/>
</dbReference>
<dbReference type="AlphaFoldDB" id="A0A370K2K8"/>
<dbReference type="FunFam" id="1.10.10.10:FF:000001">
    <property type="entry name" value="LysR family transcriptional regulator"/>
    <property type="match status" value="1"/>
</dbReference>
<dbReference type="Pfam" id="PF03466">
    <property type="entry name" value="LysR_substrate"/>
    <property type="match status" value="1"/>
</dbReference>
<dbReference type="Proteomes" id="UP000254711">
    <property type="component" value="Unassembled WGS sequence"/>
</dbReference>
<dbReference type="EMBL" id="QQSY01000011">
    <property type="protein sequence ID" value="RDI96828.1"/>
    <property type="molecule type" value="Genomic_DNA"/>
</dbReference>
<organism evidence="6 7">
    <name type="scientific">Dyella solisilvae</name>
    <dbReference type="NCBI Taxonomy" id="1920168"/>
    <lineage>
        <taxon>Bacteria</taxon>
        <taxon>Pseudomonadati</taxon>
        <taxon>Pseudomonadota</taxon>
        <taxon>Gammaproteobacteria</taxon>
        <taxon>Lysobacterales</taxon>
        <taxon>Rhodanobacteraceae</taxon>
        <taxon>Dyella</taxon>
    </lineage>
</organism>
<reference evidence="6 7" key="1">
    <citation type="submission" date="2018-07" db="EMBL/GenBank/DDBJ databases">
        <title>Dyella solisilvae sp. nov., isolated from the pine and broad-leaved mixed forest soil.</title>
        <authorList>
            <person name="Gao Z."/>
            <person name="Qiu L."/>
        </authorList>
    </citation>
    <scope>NUCLEOTIDE SEQUENCE [LARGE SCALE GENOMIC DNA]</scope>
    <source>
        <strain evidence="6 7">DHG54</strain>
    </source>
</reference>
<dbReference type="PROSITE" id="PS50931">
    <property type="entry name" value="HTH_LYSR"/>
    <property type="match status" value="1"/>
</dbReference>
<dbReference type="Gene3D" id="3.40.190.10">
    <property type="entry name" value="Periplasmic binding protein-like II"/>
    <property type="match status" value="2"/>
</dbReference>
<comment type="similarity">
    <text evidence="1">Belongs to the LysR transcriptional regulatory family.</text>
</comment>
<proteinExistence type="inferred from homology"/>
<evidence type="ECO:0000313" key="7">
    <source>
        <dbReference type="Proteomes" id="UP000254711"/>
    </source>
</evidence>
<keyword evidence="4" id="KW-0804">Transcription</keyword>
<dbReference type="PANTHER" id="PTHR30579">
    <property type="entry name" value="TRANSCRIPTIONAL REGULATOR"/>
    <property type="match status" value="1"/>
</dbReference>
<feature type="domain" description="HTH lysR-type" evidence="5">
    <location>
        <begin position="4"/>
        <end position="61"/>
    </location>
</feature>
<dbReference type="InterPro" id="IPR050176">
    <property type="entry name" value="LTTR"/>
</dbReference>
<sequence length="290" mass="31524">MRGFDLEQLRTFAAVADAGSLSGAAPTLHLSQSSVSEQIRKLEERAGVPLFVRSKRGVSVTPAGTRLLNHARRIVALNEAAFDDLRGQAIEGELRVAITDYFRTHEVAGMLARLNECYPQLRLHMSSMKSDDIERAYHRGQLDIGVVMNMSEGPVRAARQDTRWTLRSETVSWVSSPELAGHPPSPLPLVLLPADCLLHQVAVQALDRAGIAYTMAHSATGVAGLQSMLAAGLGIGCLSASSMGEGLERVNARHRLPKLPDVIFSLLPPRQGESERVTRAREALSRQLLV</sequence>
<dbReference type="SUPFAM" id="SSF46785">
    <property type="entry name" value="Winged helix' DNA-binding domain"/>
    <property type="match status" value="1"/>
</dbReference>
<evidence type="ECO:0000256" key="1">
    <source>
        <dbReference type="ARBA" id="ARBA00009437"/>
    </source>
</evidence>
<dbReference type="RefSeq" id="WP_114826974.1">
    <property type="nucleotide sequence ID" value="NZ_QQSY01000011.1"/>
</dbReference>
<evidence type="ECO:0000256" key="3">
    <source>
        <dbReference type="ARBA" id="ARBA00023125"/>
    </source>
</evidence>
<dbReference type="GO" id="GO:0003677">
    <property type="term" value="F:DNA binding"/>
    <property type="evidence" value="ECO:0007669"/>
    <property type="project" value="UniProtKB-KW"/>
</dbReference>
<name>A0A370K2K8_9GAMM</name>
<dbReference type="Gene3D" id="1.10.10.10">
    <property type="entry name" value="Winged helix-like DNA-binding domain superfamily/Winged helix DNA-binding domain"/>
    <property type="match status" value="1"/>
</dbReference>
<dbReference type="Pfam" id="PF00126">
    <property type="entry name" value="HTH_1"/>
    <property type="match status" value="1"/>
</dbReference>
<dbReference type="PRINTS" id="PR00039">
    <property type="entry name" value="HTHLYSR"/>
</dbReference>
<dbReference type="PANTHER" id="PTHR30579:SF7">
    <property type="entry name" value="HTH-TYPE TRANSCRIPTIONAL REGULATOR LRHA-RELATED"/>
    <property type="match status" value="1"/>
</dbReference>
<evidence type="ECO:0000256" key="2">
    <source>
        <dbReference type="ARBA" id="ARBA00023015"/>
    </source>
</evidence>
<dbReference type="InterPro" id="IPR036390">
    <property type="entry name" value="WH_DNA-bd_sf"/>
</dbReference>
<comment type="caution">
    <text evidence="6">The sequence shown here is derived from an EMBL/GenBank/DDBJ whole genome shotgun (WGS) entry which is preliminary data.</text>
</comment>
<accession>A0A370K2K8</accession>
<dbReference type="OrthoDB" id="5723059at2"/>